<name>A0AAN6UTW8_9PEZI</name>
<dbReference type="Pfam" id="PF20684">
    <property type="entry name" value="Fung_rhodopsin"/>
    <property type="match status" value="1"/>
</dbReference>
<evidence type="ECO:0000259" key="8">
    <source>
        <dbReference type="Pfam" id="PF20684"/>
    </source>
</evidence>
<sequence length="406" mass="43424">MPAASAAADPTAMVGLMPAPPGVTPDFFHTTEVQISFITVFAVTFALATIALVLRLYTRICVVKSVGFDEPLLLSSWAVTLAFFIVSVKAMPAGFGRHLYEVTQTQLVGYLERLLSLALTYIWPPTLTKLSILVLYWRISPNKIFRICIALTALVLIGYSVTFTVLFSGPCNPLLGTPESAICLNNIAVAQAVLNIVTDGVIIVLPIPTIHGLNMGLKQRVTVGLILGLGSAACIASIVRVAYVRAMVNDPDVTFTQCSAAVWSLLEMNLGILCNALAALKPFVRQHLPHLFSSAGWGSGRKSGQLEDGSNTGGNTNNSASKRSRKWGHSYHLHSIGNGKVEQRAGHSGVDRAGTRSGDGKDDGVVVDHQFSVEYDNSQRKAGLGVESGGSTESILTPQYPNHRPV</sequence>
<keyword evidence="10" id="KW-1185">Reference proteome</keyword>
<dbReference type="EMBL" id="MU853684">
    <property type="protein sequence ID" value="KAK4139172.1"/>
    <property type="molecule type" value="Genomic_DNA"/>
</dbReference>
<dbReference type="InterPro" id="IPR049326">
    <property type="entry name" value="Rhodopsin_dom_fungi"/>
</dbReference>
<organism evidence="9 10">
    <name type="scientific">Dichotomopilus funicola</name>
    <dbReference type="NCBI Taxonomy" id="1934379"/>
    <lineage>
        <taxon>Eukaryota</taxon>
        <taxon>Fungi</taxon>
        <taxon>Dikarya</taxon>
        <taxon>Ascomycota</taxon>
        <taxon>Pezizomycotina</taxon>
        <taxon>Sordariomycetes</taxon>
        <taxon>Sordariomycetidae</taxon>
        <taxon>Sordariales</taxon>
        <taxon>Chaetomiaceae</taxon>
        <taxon>Dichotomopilus</taxon>
    </lineage>
</organism>
<evidence type="ECO:0000256" key="1">
    <source>
        <dbReference type="ARBA" id="ARBA00004141"/>
    </source>
</evidence>
<reference evidence="9" key="1">
    <citation type="journal article" date="2023" name="Mol. Phylogenet. Evol.">
        <title>Genome-scale phylogeny and comparative genomics of the fungal order Sordariales.</title>
        <authorList>
            <person name="Hensen N."/>
            <person name="Bonometti L."/>
            <person name="Westerberg I."/>
            <person name="Brannstrom I.O."/>
            <person name="Guillou S."/>
            <person name="Cros-Aarteil S."/>
            <person name="Calhoun S."/>
            <person name="Haridas S."/>
            <person name="Kuo A."/>
            <person name="Mondo S."/>
            <person name="Pangilinan J."/>
            <person name="Riley R."/>
            <person name="LaButti K."/>
            <person name="Andreopoulos B."/>
            <person name="Lipzen A."/>
            <person name="Chen C."/>
            <person name="Yan M."/>
            <person name="Daum C."/>
            <person name="Ng V."/>
            <person name="Clum A."/>
            <person name="Steindorff A."/>
            <person name="Ohm R.A."/>
            <person name="Martin F."/>
            <person name="Silar P."/>
            <person name="Natvig D.O."/>
            <person name="Lalanne C."/>
            <person name="Gautier V."/>
            <person name="Ament-Velasquez S.L."/>
            <person name="Kruys A."/>
            <person name="Hutchinson M.I."/>
            <person name="Powell A.J."/>
            <person name="Barry K."/>
            <person name="Miller A.N."/>
            <person name="Grigoriev I.V."/>
            <person name="Debuchy R."/>
            <person name="Gladieux P."/>
            <person name="Hiltunen Thoren M."/>
            <person name="Johannesson H."/>
        </authorList>
    </citation>
    <scope>NUCLEOTIDE SEQUENCE</scope>
    <source>
        <strain evidence="9">CBS 141.50</strain>
    </source>
</reference>
<feature type="transmembrane region" description="Helical" evidence="7">
    <location>
        <begin position="115"/>
        <end position="137"/>
    </location>
</feature>
<feature type="compositionally biased region" description="Polar residues" evidence="6">
    <location>
        <begin position="389"/>
        <end position="400"/>
    </location>
</feature>
<dbReference type="GeneID" id="87821724"/>
<feature type="compositionally biased region" description="Basic residues" evidence="6">
    <location>
        <begin position="322"/>
        <end position="332"/>
    </location>
</feature>
<evidence type="ECO:0000256" key="7">
    <source>
        <dbReference type="SAM" id="Phobius"/>
    </source>
</evidence>
<comment type="similarity">
    <text evidence="5">Belongs to the SAT4 family.</text>
</comment>
<keyword evidence="3 7" id="KW-1133">Transmembrane helix</keyword>
<evidence type="ECO:0000313" key="9">
    <source>
        <dbReference type="EMBL" id="KAK4139172.1"/>
    </source>
</evidence>
<dbReference type="InterPro" id="IPR052337">
    <property type="entry name" value="SAT4-like"/>
</dbReference>
<comment type="caution">
    <text evidence="9">The sequence shown here is derived from an EMBL/GenBank/DDBJ whole genome shotgun (WGS) entry which is preliminary data.</text>
</comment>
<dbReference type="PANTHER" id="PTHR33048">
    <property type="entry name" value="PTH11-LIKE INTEGRAL MEMBRANE PROTEIN (AFU_ORTHOLOGUE AFUA_5G11245)"/>
    <property type="match status" value="1"/>
</dbReference>
<evidence type="ECO:0000256" key="3">
    <source>
        <dbReference type="ARBA" id="ARBA00022989"/>
    </source>
</evidence>
<gene>
    <name evidence="9" type="ORF">C8A04DRAFT_40928</name>
</gene>
<feature type="transmembrane region" description="Helical" evidence="7">
    <location>
        <begin position="74"/>
        <end position="95"/>
    </location>
</feature>
<dbReference type="Proteomes" id="UP001302676">
    <property type="component" value="Unassembled WGS sequence"/>
</dbReference>
<keyword evidence="2 7" id="KW-0812">Transmembrane</keyword>
<feature type="compositionally biased region" description="Low complexity" evidence="6">
    <location>
        <begin position="309"/>
        <end position="319"/>
    </location>
</feature>
<evidence type="ECO:0000256" key="5">
    <source>
        <dbReference type="ARBA" id="ARBA00038359"/>
    </source>
</evidence>
<dbReference type="PANTHER" id="PTHR33048:SF129">
    <property type="entry name" value="INTEGRAL MEMBRANE PROTEIN-RELATED"/>
    <property type="match status" value="1"/>
</dbReference>
<feature type="transmembrane region" description="Helical" evidence="7">
    <location>
        <begin position="144"/>
        <end position="167"/>
    </location>
</feature>
<accession>A0AAN6UTW8</accession>
<evidence type="ECO:0000256" key="4">
    <source>
        <dbReference type="ARBA" id="ARBA00023136"/>
    </source>
</evidence>
<keyword evidence="4 7" id="KW-0472">Membrane</keyword>
<feature type="region of interest" description="Disordered" evidence="6">
    <location>
        <begin position="299"/>
        <end position="406"/>
    </location>
</feature>
<reference evidence="9" key="2">
    <citation type="submission" date="2023-05" db="EMBL/GenBank/DDBJ databases">
        <authorList>
            <consortium name="Lawrence Berkeley National Laboratory"/>
            <person name="Steindorff A."/>
            <person name="Hensen N."/>
            <person name="Bonometti L."/>
            <person name="Westerberg I."/>
            <person name="Brannstrom I.O."/>
            <person name="Guillou S."/>
            <person name="Cros-Aarteil S."/>
            <person name="Calhoun S."/>
            <person name="Haridas S."/>
            <person name="Kuo A."/>
            <person name="Mondo S."/>
            <person name="Pangilinan J."/>
            <person name="Riley R."/>
            <person name="Labutti K."/>
            <person name="Andreopoulos B."/>
            <person name="Lipzen A."/>
            <person name="Chen C."/>
            <person name="Yanf M."/>
            <person name="Daum C."/>
            <person name="Ng V."/>
            <person name="Clum A."/>
            <person name="Ohm R."/>
            <person name="Martin F."/>
            <person name="Silar P."/>
            <person name="Natvig D."/>
            <person name="Lalanne C."/>
            <person name="Gautier V."/>
            <person name="Ament-Velasquez S.L."/>
            <person name="Kruys A."/>
            <person name="Hutchinson M.I."/>
            <person name="Powell A.J."/>
            <person name="Barry K."/>
            <person name="Miller A.N."/>
            <person name="Grigoriev I.V."/>
            <person name="Debuchy R."/>
            <person name="Gladieux P."/>
            <person name="Thoren M.H."/>
            <person name="Johannesson H."/>
        </authorList>
    </citation>
    <scope>NUCLEOTIDE SEQUENCE</scope>
    <source>
        <strain evidence="9">CBS 141.50</strain>
    </source>
</reference>
<proteinExistence type="inferred from homology"/>
<feature type="compositionally biased region" description="Basic and acidic residues" evidence="6">
    <location>
        <begin position="341"/>
        <end position="366"/>
    </location>
</feature>
<protein>
    <recommendedName>
        <fullName evidence="8">Rhodopsin domain-containing protein</fullName>
    </recommendedName>
</protein>
<comment type="subcellular location">
    <subcellularLocation>
        <location evidence="1">Membrane</location>
        <topology evidence="1">Multi-pass membrane protein</topology>
    </subcellularLocation>
</comment>
<feature type="transmembrane region" description="Helical" evidence="7">
    <location>
        <begin position="221"/>
        <end position="241"/>
    </location>
</feature>
<feature type="transmembrane region" description="Helical" evidence="7">
    <location>
        <begin position="35"/>
        <end position="54"/>
    </location>
</feature>
<feature type="domain" description="Rhodopsin" evidence="8">
    <location>
        <begin position="54"/>
        <end position="285"/>
    </location>
</feature>
<evidence type="ECO:0000256" key="6">
    <source>
        <dbReference type="SAM" id="MobiDB-lite"/>
    </source>
</evidence>
<evidence type="ECO:0000256" key="2">
    <source>
        <dbReference type="ARBA" id="ARBA00022692"/>
    </source>
</evidence>
<dbReference type="RefSeq" id="XP_062632543.1">
    <property type="nucleotide sequence ID" value="XM_062785111.1"/>
</dbReference>
<dbReference type="AlphaFoldDB" id="A0AAN6UTW8"/>
<evidence type="ECO:0000313" key="10">
    <source>
        <dbReference type="Proteomes" id="UP001302676"/>
    </source>
</evidence>
<dbReference type="GO" id="GO:0016020">
    <property type="term" value="C:membrane"/>
    <property type="evidence" value="ECO:0007669"/>
    <property type="project" value="UniProtKB-SubCell"/>
</dbReference>
<feature type="transmembrane region" description="Helical" evidence="7">
    <location>
        <begin position="187"/>
        <end position="209"/>
    </location>
</feature>